<keyword evidence="2" id="KW-1133">Transmembrane helix</keyword>
<feature type="compositionally biased region" description="Polar residues" evidence="1">
    <location>
        <begin position="1251"/>
        <end position="1268"/>
    </location>
</feature>
<feature type="transmembrane region" description="Helical" evidence="2">
    <location>
        <begin position="440"/>
        <end position="462"/>
    </location>
</feature>
<dbReference type="InterPro" id="IPR017731">
    <property type="entry name" value="TssM1-like"/>
</dbReference>
<keyword evidence="2" id="KW-0812">Transmembrane</keyword>
<evidence type="ECO:0000256" key="2">
    <source>
        <dbReference type="SAM" id="Phobius"/>
    </source>
</evidence>
<dbReference type="SUPFAM" id="SSF52540">
    <property type="entry name" value="P-loop containing nucleoside triphosphate hydrolases"/>
    <property type="match status" value="1"/>
</dbReference>
<evidence type="ECO:0000259" key="6">
    <source>
        <dbReference type="Pfam" id="PF21070"/>
    </source>
</evidence>
<dbReference type="EMBL" id="JAVDSJ010000003">
    <property type="protein sequence ID" value="MDR6584707.1"/>
    <property type="molecule type" value="Genomic_DNA"/>
</dbReference>
<evidence type="ECO:0000259" key="4">
    <source>
        <dbReference type="Pfam" id="PF06761"/>
    </source>
</evidence>
<dbReference type="InterPro" id="IPR025743">
    <property type="entry name" value="TssM1_N"/>
</dbReference>
<feature type="domain" description="Type VI secretion system component TssM1 helical" evidence="6">
    <location>
        <begin position="1001"/>
        <end position="1086"/>
    </location>
</feature>
<comment type="caution">
    <text evidence="7">The sequence shown here is derived from an EMBL/GenBank/DDBJ whole genome shotgun (WGS) entry which is preliminary data.</text>
</comment>
<keyword evidence="8" id="KW-1185">Reference proteome</keyword>
<name>A0ABU1PFI9_9BURK</name>
<gene>
    <name evidence="7" type="ORF">J2W50_002917</name>
</gene>
<feature type="domain" description="Type VI secretion system component TssM1 N-terminal" evidence="5">
    <location>
        <begin position="188"/>
        <end position="443"/>
    </location>
</feature>
<feature type="region of interest" description="Disordered" evidence="1">
    <location>
        <begin position="1251"/>
        <end position="1293"/>
    </location>
</feature>
<dbReference type="Pfam" id="PF06744">
    <property type="entry name" value="IcmF_C"/>
    <property type="match status" value="1"/>
</dbReference>
<evidence type="ECO:0000313" key="7">
    <source>
        <dbReference type="EMBL" id="MDR6584707.1"/>
    </source>
</evidence>
<keyword evidence="2" id="KW-0472">Membrane</keyword>
<feature type="domain" description="Type VI secretion system IcmF C-terminal" evidence="3">
    <location>
        <begin position="1116"/>
        <end position="1218"/>
    </location>
</feature>
<dbReference type="Proteomes" id="UP001260715">
    <property type="component" value="Unassembled WGS sequence"/>
</dbReference>
<feature type="transmembrane region" description="Helical" evidence="2">
    <location>
        <begin position="39"/>
        <end position="57"/>
    </location>
</feature>
<evidence type="ECO:0000313" key="8">
    <source>
        <dbReference type="Proteomes" id="UP001260715"/>
    </source>
</evidence>
<dbReference type="PANTHER" id="PTHR36153">
    <property type="entry name" value="INNER MEMBRANE PROTEIN-RELATED"/>
    <property type="match status" value="1"/>
</dbReference>
<dbReference type="RefSeq" id="WP_102663488.1">
    <property type="nucleotide sequence ID" value="NZ_JAVDSJ010000003.1"/>
</dbReference>
<dbReference type="PANTHER" id="PTHR36153:SF1">
    <property type="entry name" value="TYPE VI SECRETION SYSTEM COMPONENT TSSM1"/>
    <property type="match status" value="1"/>
</dbReference>
<reference evidence="7 8" key="1">
    <citation type="submission" date="2023-07" db="EMBL/GenBank/DDBJ databases">
        <title>Sorghum-associated microbial communities from plants grown in Nebraska, USA.</title>
        <authorList>
            <person name="Schachtman D."/>
        </authorList>
    </citation>
    <scope>NUCLEOTIDE SEQUENCE [LARGE SCALE GENOMIC DNA]</scope>
    <source>
        <strain evidence="7 8">596</strain>
    </source>
</reference>
<sequence>MKRIWHFLTDKRTLFILGFVAFAIFLLLAADQLEIDLAWVFLVLGVCLLIWLAFWLLKRAKARRAANKLEDALEKQATQSPPASSDEVQRDDVAALRQRMLEAINTIKTSKLGQKSGTAALYELPWYMVIGNPAAGKSTAIANSGLQFPFADTAGKIVQGVGGTRNCDWFFTTDGILLDTAGRYAVYDDDRKEWFSFLGLLKQYRKQAPINGIIIAVSIADLTGNDPQFSVTLAKNLRQRVQELTEKLEVFAPVYVVFTKADLITGFNEFFLDTERSERDRVWGATLTYDRQRGGQDVTSFFSERFDELYAGLKEMSLANMSVRRGENLAPGVLTFPLEFSAIKGTLRSFVSTLFEDNPFQFKPVFRGFYFTSALQEGETVSSSSERIAERFGLTLEKKPERAIISRHGFFLHNLFKQVIFADKQLVSQYTSRNKIRLRYVTFFGAVTLLGALLGGWSWSYMGNRQLLINVQADMDKAIKLQDNRLDLQSRFEALELLQDRIEQLEHYRSSRPISVGLGLYQGDLLERKLREEYFAGIREIMLKPVASNIETYLMEVNANAGKLEPMSRPAQASAVTAAADASALSAPALRTYKDSSATNVEDAYNALKTYLMLADKPRAESGHLSDQITRFWRGWLEANRGTMPREQMIRNAERLISFSLEQINDPSWPTVENKLTLVDQTRENLRRVVRGMPARERVYADVKARAATRFASVTVARIVGDKDRELVMGSYAVPGTFTRDAWSKFVGDAFKDAANRELQSADWVLKTSSKDDLTLEGSPEQIQKALVTQYKAEYAREWQKFLQGVSILELRNLDDATNAMNRLGDPVTSPINKVIKTVYEETSWDNPSMVSAGVATVSNGLTGWVKENILRRSPTPIAVPTPNQLNGDGTGAMGAVGQEFAGVARLVASKDKGGSYMSGYMENLSKLRTRLNTIKNQGDTGPGAKQLMQQTLEGTGSELSDSLKFVDEEMLPGLNDQQKAVLRPLLVRPLIQGFNALILPTEGEVNKIWRAQVYEPFQNNLAAKYPFSPASKIEANSGEIGTVFGENGAIAKFVNTAMGPLVVRRGDALSPRRWADMGINLSPAITGSFADWVNTSGSAGGGGAAGGAGDGQTVFQIQAQPAPGALEYSIEIDGQQLRYRNTQSQWTNFIWPNPQGAPGARVTAVTYDGRTIELANQPGRFGLERLINSAQRKRKDNGIFELSWTSEGVTVAVNLKIISSAAVTGSGNGAARGTAALRGLKLPEIIVGSAPSSSDVHSGPTSATPPFNQAGAITGDPATLLQRPGIDMGRKQ</sequence>
<proteinExistence type="predicted"/>
<dbReference type="Pfam" id="PF21070">
    <property type="entry name" value="IcmF_helical"/>
    <property type="match status" value="1"/>
</dbReference>
<dbReference type="Pfam" id="PF14331">
    <property type="entry name" value="IcmF-related_N"/>
    <property type="match status" value="1"/>
</dbReference>
<evidence type="ECO:0000259" key="5">
    <source>
        <dbReference type="Pfam" id="PF14331"/>
    </source>
</evidence>
<protein>
    <submittedName>
        <fullName evidence="7">Type VI secretion system protein ImpL</fullName>
    </submittedName>
</protein>
<dbReference type="InterPro" id="IPR009612">
    <property type="entry name" value="IcmF-rel"/>
</dbReference>
<dbReference type="Pfam" id="PF06761">
    <property type="entry name" value="IcmF-related"/>
    <property type="match status" value="1"/>
</dbReference>
<evidence type="ECO:0000256" key="1">
    <source>
        <dbReference type="SAM" id="MobiDB-lite"/>
    </source>
</evidence>
<accession>A0ABU1PFI9</accession>
<dbReference type="InterPro" id="IPR027417">
    <property type="entry name" value="P-loop_NTPase"/>
</dbReference>
<dbReference type="NCBIfam" id="TIGR03348">
    <property type="entry name" value="VI_IcmF"/>
    <property type="match status" value="1"/>
</dbReference>
<feature type="domain" description="IcmF-related" evidence="4">
    <location>
        <begin position="493"/>
        <end position="844"/>
    </location>
</feature>
<dbReference type="InterPro" id="IPR053156">
    <property type="entry name" value="T6SS_TssM-like"/>
</dbReference>
<dbReference type="InterPro" id="IPR048677">
    <property type="entry name" value="TssM1_hel"/>
</dbReference>
<dbReference type="InterPro" id="IPR010623">
    <property type="entry name" value="IcmF_C"/>
</dbReference>
<evidence type="ECO:0000259" key="3">
    <source>
        <dbReference type="Pfam" id="PF06744"/>
    </source>
</evidence>
<organism evidence="7 8">
    <name type="scientific">Herbaspirillum frisingense</name>
    <dbReference type="NCBI Taxonomy" id="92645"/>
    <lineage>
        <taxon>Bacteria</taxon>
        <taxon>Pseudomonadati</taxon>
        <taxon>Pseudomonadota</taxon>
        <taxon>Betaproteobacteria</taxon>
        <taxon>Burkholderiales</taxon>
        <taxon>Oxalobacteraceae</taxon>
        <taxon>Herbaspirillum</taxon>
    </lineage>
</organism>